<evidence type="ECO:0000256" key="2">
    <source>
        <dbReference type="ARBA" id="ARBA00022670"/>
    </source>
</evidence>
<feature type="signal peptide" evidence="4">
    <location>
        <begin position="1"/>
        <end position="31"/>
    </location>
</feature>
<dbReference type="AlphaFoldDB" id="A0A6G6WFU0"/>
<protein>
    <submittedName>
        <fullName evidence="5">Serine protease</fullName>
    </submittedName>
</protein>
<proteinExistence type="inferred from homology"/>
<dbReference type="PANTHER" id="PTHR43343">
    <property type="entry name" value="PEPTIDASE S12"/>
    <property type="match status" value="1"/>
</dbReference>
<dbReference type="GO" id="GO:0006508">
    <property type="term" value="P:proteolysis"/>
    <property type="evidence" value="ECO:0007669"/>
    <property type="project" value="UniProtKB-KW"/>
</dbReference>
<evidence type="ECO:0000256" key="4">
    <source>
        <dbReference type="SAM" id="SignalP"/>
    </source>
</evidence>
<dbReference type="InterPro" id="IPR001940">
    <property type="entry name" value="Peptidase_S1C"/>
</dbReference>
<dbReference type="Pfam" id="PF13365">
    <property type="entry name" value="Trypsin_2"/>
    <property type="match status" value="1"/>
</dbReference>
<keyword evidence="4" id="KW-0732">Signal</keyword>
<evidence type="ECO:0000256" key="1">
    <source>
        <dbReference type="ARBA" id="ARBA00010541"/>
    </source>
</evidence>
<dbReference type="GO" id="GO:0004252">
    <property type="term" value="F:serine-type endopeptidase activity"/>
    <property type="evidence" value="ECO:0007669"/>
    <property type="project" value="InterPro"/>
</dbReference>
<evidence type="ECO:0000313" key="5">
    <source>
        <dbReference type="EMBL" id="QIG44102.1"/>
    </source>
</evidence>
<dbReference type="EMBL" id="CP049257">
    <property type="protein sequence ID" value="QIG44102.1"/>
    <property type="molecule type" value="Genomic_DNA"/>
</dbReference>
<dbReference type="Proteomes" id="UP000502996">
    <property type="component" value="Chromosome"/>
</dbReference>
<reference evidence="5 6" key="1">
    <citation type="submission" date="2020-02" db="EMBL/GenBank/DDBJ databases">
        <title>Full genome sequence of Nocardioides sp. R-3366.</title>
        <authorList>
            <person name="Im W.-T."/>
        </authorList>
    </citation>
    <scope>NUCLEOTIDE SEQUENCE [LARGE SCALE GENOMIC DNA]</scope>
    <source>
        <strain evidence="5 6">R-3366</strain>
    </source>
</reference>
<dbReference type="RefSeq" id="WP_165234894.1">
    <property type="nucleotide sequence ID" value="NZ_CP049257.1"/>
</dbReference>
<keyword evidence="6" id="KW-1185">Reference proteome</keyword>
<evidence type="ECO:0000313" key="6">
    <source>
        <dbReference type="Proteomes" id="UP000502996"/>
    </source>
</evidence>
<sequence length="274" mass="26734">MKTSRRLTRSAAAAALVLPLTVAAVGAPASASVGLADWRGYPPPGWGFPAPARTTSYAALDTGDATATQSSGVVQISTVLGYGEGEAAGTGMVLSDDGLVVTNHHVVEGATSITVTVPTTGATYDADVLGLDATRDVAVLRLEDAGGLATVTTDASGVSAGDAVTAVGDAGGDGGGLTAAPGTVTHPRTSIPVRDDLTGQEKPLRNLVEVTSDVVPGDSGGALLDAAGDVVGMSVAASSGSTSVTVDGYAIPIARVLRVVARVEAGTLATGAVG</sequence>
<keyword evidence="3" id="KW-0378">Hydrolase</keyword>
<dbReference type="Gene3D" id="2.40.10.10">
    <property type="entry name" value="Trypsin-like serine proteases"/>
    <property type="match status" value="2"/>
</dbReference>
<accession>A0A6G6WFU0</accession>
<keyword evidence="2 5" id="KW-0645">Protease</keyword>
<dbReference type="PANTHER" id="PTHR43343:SF3">
    <property type="entry name" value="PROTEASE DO-LIKE 8, CHLOROPLASTIC"/>
    <property type="match status" value="1"/>
</dbReference>
<dbReference type="InterPro" id="IPR051201">
    <property type="entry name" value="Chloro_Bact_Ser_Proteases"/>
</dbReference>
<evidence type="ECO:0000256" key="3">
    <source>
        <dbReference type="ARBA" id="ARBA00022801"/>
    </source>
</evidence>
<name>A0A6G6WFU0_9ACTN</name>
<feature type="chain" id="PRO_5026245215" evidence="4">
    <location>
        <begin position="32"/>
        <end position="274"/>
    </location>
</feature>
<comment type="similarity">
    <text evidence="1">Belongs to the peptidase S1C family.</text>
</comment>
<dbReference type="KEGG" id="nano:G5V58_16150"/>
<gene>
    <name evidence="5" type="ORF">G5V58_16150</name>
</gene>
<dbReference type="InterPro" id="IPR009003">
    <property type="entry name" value="Peptidase_S1_PA"/>
</dbReference>
<dbReference type="InterPro" id="IPR043504">
    <property type="entry name" value="Peptidase_S1_PA_chymotrypsin"/>
</dbReference>
<dbReference type="SUPFAM" id="SSF50494">
    <property type="entry name" value="Trypsin-like serine proteases"/>
    <property type="match status" value="1"/>
</dbReference>
<organism evidence="5 6">
    <name type="scientific">Nocardioides anomalus</name>
    <dbReference type="NCBI Taxonomy" id="2712223"/>
    <lineage>
        <taxon>Bacteria</taxon>
        <taxon>Bacillati</taxon>
        <taxon>Actinomycetota</taxon>
        <taxon>Actinomycetes</taxon>
        <taxon>Propionibacteriales</taxon>
        <taxon>Nocardioidaceae</taxon>
        <taxon>Nocardioides</taxon>
    </lineage>
</organism>
<dbReference type="PRINTS" id="PR00834">
    <property type="entry name" value="PROTEASES2C"/>
</dbReference>